<protein>
    <submittedName>
        <fullName evidence="11">Diacylglycerol kinase</fullName>
    </submittedName>
</protein>
<dbReference type="GO" id="GO:0005886">
    <property type="term" value="C:plasma membrane"/>
    <property type="evidence" value="ECO:0007669"/>
    <property type="project" value="TreeGrafter"/>
</dbReference>
<feature type="domain" description="DAGKc" evidence="10">
    <location>
        <begin position="1"/>
        <end position="137"/>
    </location>
</feature>
<dbReference type="InterPro" id="IPR001206">
    <property type="entry name" value="Diacylglycerol_kinase_cat_dom"/>
</dbReference>
<dbReference type="AlphaFoldDB" id="A0A3P1UYZ4"/>
<dbReference type="GO" id="GO:0004143">
    <property type="term" value="F:ATP-dependent diacylglycerol kinase activity"/>
    <property type="evidence" value="ECO:0007669"/>
    <property type="project" value="TreeGrafter"/>
</dbReference>
<dbReference type="PANTHER" id="PTHR12358:SF106">
    <property type="entry name" value="LIPID KINASE YEGS"/>
    <property type="match status" value="1"/>
</dbReference>
<reference evidence="11 12" key="1">
    <citation type="submission" date="2018-11" db="EMBL/GenBank/DDBJ databases">
        <title>Genomes From Bacteria Associated with the Canine Oral Cavity: a Test Case for Automated Genome-Based Taxonomic Assignment.</title>
        <authorList>
            <person name="Coil D.A."/>
            <person name="Jospin G."/>
            <person name="Darling A.E."/>
            <person name="Wallis C."/>
            <person name="Davis I.J."/>
            <person name="Harris S."/>
            <person name="Eisen J.A."/>
            <person name="Holcombe L.J."/>
            <person name="O'Flynn C."/>
        </authorList>
    </citation>
    <scope>NUCLEOTIDE SEQUENCE [LARGE SCALE GENOMIC DNA]</scope>
    <source>
        <strain evidence="11 12">OH5050</strain>
    </source>
</reference>
<evidence type="ECO:0000313" key="11">
    <source>
        <dbReference type="EMBL" id="RRD27244.1"/>
    </source>
</evidence>
<dbReference type="InterPro" id="IPR017438">
    <property type="entry name" value="ATP-NAD_kinase_N"/>
</dbReference>
<dbReference type="RefSeq" id="WP_124934319.1">
    <property type="nucleotide sequence ID" value="NZ_RQZC01000019.1"/>
</dbReference>
<name>A0A3P1UYZ4_9ACTO</name>
<evidence type="ECO:0000256" key="4">
    <source>
        <dbReference type="ARBA" id="ARBA00022741"/>
    </source>
</evidence>
<proteinExistence type="inferred from homology"/>
<organism evidence="11 12">
    <name type="scientific">Actinomyces bowdenii</name>
    <dbReference type="NCBI Taxonomy" id="131109"/>
    <lineage>
        <taxon>Bacteria</taxon>
        <taxon>Bacillati</taxon>
        <taxon>Actinomycetota</taxon>
        <taxon>Actinomycetes</taxon>
        <taxon>Actinomycetales</taxon>
        <taxon>Actinomycetaceae</taxon>
        <taxon>Actinomyces</taxon>
    </lineage>
</organism>
<evidence type="ECO:0000256" key="6">
    <source>
        <dbReference type="ARBA" id="ARBA00022840"/>
    </source>
</evidence>
<dbReference type="GO" id="GO:0005524">
    <property type="term" value="F:ATP binding"/>
    <property type="evidence" value="ECO:0007669"/>
    <property type="project" value="UniProtKB-KW"/>
</dbReference>
<keyword evidence="6" id="KW-0067">ATP-binding</keyword>
<evidence type="ECO:0000313" key="12">
    <source>
        <dbReference type="Proteomes" id="UP000271272"/>
    </source>
</evidence>
<keyword evidence="3" id="KW-0808">Transferase</keyword>
<evidence type="ECO:0000256" key="9">
    <source>
        <dbReference type="SAM" id="MobiDB-lite"/>
    </source>
</evidence>
<dbReference type="EMBL" id="RQZC01000019">
    <property type="protein sequence ID" value="RRD27244.1"/>
    <property type="molecule type" value="Genomic_DNA"/>
</dbReference>
<dbReference type="InterPro" id="IPR050187">
    <property type="entry name" value="Lipid_Phosphate_FormReg"/>
</dbReference>
<comment type="cofactor">
    <cofactor evidence="1">
        <name>Mg(2+)</name>
        <dbReference type="ChEBI" id="CHEBI:18420"/>
    </cofactor>
</comment>
<sequence length="331" mass="34466">MRIALLSNPSSGRGRHARADDEARLRLMRAGHEVLHVRTGSYEQARSAGSALVAQEADALVVVGGDGMVHLGLEVVAGTEVPLGIVATGTGNDIARHFGLPSRDVAECTRIIDAALSGRAVDGRVLAVDAIRATRPDGAAVAGEHQWSLAVVSAGFDAAVNARANLMTWPAGEGRYLRAVLAELSALAPYGYRITTDAGTWEGPALLAAVANTRYFGGGLILAPHADAGDGMLEVLRLEPVGRARLLGLLRRLLSGTHLESPHVHLERSASVTIEALDERTGRDHGLRPPPHPYADGEPLAPLPLRLEAVPRAVRLLAPAPGPGDGAGAGT</sequence>
<dbReference type="InterPro" id="IPR045540">
    <property type="entry name" value="YegS/DAGK_C"/>
</dbReference>
<dbReference type="InterPro" id="IPR016064">
    <property type="entry name" value="NAD/diacylglycerol_kinase_sf"/>
</dbReference>
<evidence type="ECO:0000256" key="8">
    <source>
        <dbReference type="ARBA" id="ARBA00023264"/>
    </source>
</evidence>
<keyword evidence="4" id="KW-0547">Nucleotide-binding</keyword>
<keyword evidence="7" id="KW-0594">Phospholipid biosynthesis</keyword>
<dbReference type="Pfam" id="PF00781">
    <property type="entry name" value="DAGK_cat"/>
    <property type="match status" value="1"/>
</dbReference>
<dbReference type="Pfam" id="PF19279">
    <property type="entry name" value="YegS_C"/>
    <property type="match status" value="1"/>
</dbReference>
<dbReference type="PANTHER" id="PTHR12358">
    <property type="entry name" value="SPHINGOSINE KINASE"/>
    <property type="match status" value="1"/>
</dbReference>
<comment type="caution">
    <text evidence="11">The sequence shown here is derived from an EMBL/GenBank/DDBJ whole genome shotgun (WGS) entry which is preliminary data.</text>
</comment>
<keyword evidence="5 11" id="KW-0418">Kinase</keyword>
<dbReference type="Proteomes" id="UP000271272">
    <property type="component" value="Unassembled WGS sequence"/>
</dbReference>
<keyword evidence="12" id="KW-1185">Reference proteome</keyword>
<dbReference type="PROSITE" id="PS50146">
    <property type="entry name" value="DAGK"/>
    <property type="match status" value="1"/>
</dbReference>
<feature type="region of interest" description="Disordered" evidence="9">
    <location>
        <begin position="278"/>
        <end position="299"/>
    </location>
</feature>
<evidence type="ECO:0000256" key="2">
    <source>
        <dbReference type="ARBA" id="ARBA00005983"/>
    </source>
</evidence>
<dbReference type="OrthoDB" id="142078at2"/>
<feature type="compositionally biased region" description="Basic and acidic residues" evidence="9">
    <location>
        <begin position="278"/>
        <end position="287"/>
    </location>
</feature>
<dbReference type="Gene3D" id="3.40.50.10330">
    <property type="entry name" value="Probable inorganic polyphosphate/atp-NAD kinase, domain 1"/>
    <property type="match status" value="1"/>
</dbReference>
<dbReference type="Gene3D" id="2.60.200.40">
    <property type="match status" value="1"/>
</dbReference>
<keyword evidence="7" id="KW-0444">Lipid biosynthesis</keyword>
<accession>A0A3P1UYZ4</accession>
<evidence type="ECO:0000256" key="3">
    <source>
        <dbReference type="ARBA" id="ARBA00022679"/>
    </source>
</evidence>
<evidence type="ECO:0000259" key="10">
    <source>
        <dbReference type="PROSITE" id="PS50146"/>
    </source>
</evidence>
<keyword evidence="8" id="KW-1208">Phospholipid metabolism</keyword>
<evidence type="ECO:0000256" key="1">
    <source>
        <dbReference type="ARBA" id="ARBA00001946"/>
    </source>
</evidence>
<dbReference type="SUPFAM" id="SSF111331">
    <property type="entry name" value="NAD kinase/diacylglycerol kinase-like"/>
    <property type="match status" value="1"/>
</dbReference>
<gene>
    <name evidence="11" type="ORF">EII10_09765</name>
</gene>
<keyword evidence="7" id="KW-0443">Lipid metabolism</keyword>
<dbReference type="SMART" id="SM00046">
    <property type="entry name" value="DAGKc"/>
    <property type="match status" value="1"/>
</dbReference>
<comment type="similarity">
    <text evidence="2">Belongs to the diacylglycerol/lipid kinase family.</text>
</comment>
<dbReference type="GO" id="GO:0008654">
    <property type="term" value="P:phospholipid biosynthetic process"/>
    <property type="evidence" value="ECO:0007669"/>
    <property type="project" value="UniProtKB-KW"/>
</dbReference>
<evidence type="ECO:0000256" key="7">
    <source>
        <dbReference type="ARBA" id="ARBA00023209"/>
    </source>
</evidence>
<evidence type="ECO:0000256" key="5">
    <source>
        <dbReference type="ARBA" id="ARBA00022777"/>
    </source>
</evidence>